<evidence type="ECO:0000256" key="1">
    <source>
        <dbReference type="ARBA" id="ARBA00006479"/>
    </source>
</evidence>
<keyword evidence="2" id="KW-0418">Kinase</keyword>
<evidence type="ECO:0000313" key="2">
    <source>
        <dbReference type="EMBL" id="GGB10826.1"/>
    </source>
</evidence>
<dbReference type="Gene3D" id="3.30.420.40">
    <property type="match status" value="2"/>
</dbReference>
<accession>A0A8J2UFG5</accession>
<protein>
    <submittedName>
        <fullName evidence="2">Sugar kinase</fullName>
    </submittedName>
</protein>
<dbReference type="AlphaFoldDB" id="A0A8J2UFG5"/>
<sequence>MNQPIWGIDLGGTKIEGVILRSITDPTPIVRTRIDTEASKGYEHIISQIARLIADMESQSGLKPFAVGIGTPGVLDPTLRTMKNSNTVVLNGKPLQNDLEQAMQLKIELANDANCFALAETQWGIVRQSAPEARLVFGIIMGTGVGGGIVMDGKIWNGRHGIGGEWGHNFLDESGGPCYCGKTGCVETVISGPATERYYKSLTGQTLKLKEIVTRHRERSDAAATKTIERLCHFFGKGVSVITNLLDPDVIVVGGGVGNIDDLYSTGLEALGKFIFNNGVEVPLLKPSMGDSAGVFGAAALVADLTPVYRS</sequence>
<comment type="caution">
    <text evidence="2">The sequence shown here is derived from an EMBL/GenBank/DDBJ whole genome shotgun (WGS) entry which is preliminary data.</text>
</comment>
<dbReference type="SUPFAM" id="SSF53067">
    <property type="entry name" value="Actin-like ATPase domain"/>
    <property type="match status" value="1"/>
</dbReference>
<dbReference type="PROSITE" id="PS01125">
    <property type="entry name" value="ROK"/>
    <property type="match status" value="1"/>
</dbReference>
<dbReference type="PANTHER" id="PTHR18964:SF149">
    <property type="entry name" value="BIFUNCTIONAL UDP-N-ACETYLGLUCOSAMINE 2-EPIMERASE_N-ACETYLMANNOSAMINE KINASE"/>
    <property type="match status" value="1"/>
</dbReference>
<dbReference type="GO" id="GO:0016301">
    <property type="term" value="F:kinase activity"/>
    <property type="evidence" value="ECO:0007669"/>
    <property type="project" value="UniProtKB-KW"/>
</dbReference>
<comment type="similarity">
    <text evidence="1">Belongs to the ROK (NagC/XylR) family.</text>
</comment>
<keyword evidence="2" id="KW-0808">Transferase</keyword>
<organism evidence="2 3">
    <name type="scientific">Puia dinghuensis</name>
    <dbReference type="NCBI Taxonomy" id="1792502"/>
    <lineage>
        <taxon>Bacteria</taxon>
        <taxon>Pseudomonadati</taxon>
        <taxon>Bacteroidota</taxon>
        <taxon>Chitinophagia</taxon>
        <taxon>Chitinophagales</taxon>
        <taxon>Chitinophagaceae</taxon>
        <taxon>Puia</taxon>
    </lineage>
</organism>
<gene>
    <name evidence="2" type="ORF">GCM10011511_37990</name>
</gene>
<proteinExistence type="inferred from homology"/>
<dbReference type="RefSeq" id="WP_188934626.1">
    <property type="nucleotide sequence ID" value="NZ_BMJC01000004.1"/>
</dbReference>
<reference evidence="2" key="2">
    <citation type="submission" date="2020-09" db="EMBL/GenBank/DDBJ databases">
        <authorList>
            <person name="Sun Q."/>
            <person name="Zhou Y."/>
        </authorList>
    </citation>
    <scope>NUCLEOTIDE SEQUENCE</scope>
    <source>
        <strain evidence="2">CGMCC 1.15448</strain>
    </source>
</reference>
<dbReference type="InterPro" id="IPR043129">
    <property type="entry name" value="ATPase_NBD"/>
</dbReference>
<dbReference type="Pfam" id="PF00480">
    <property type="entry name" value="ROK"/>
    <property type="match status" value="1"/>
</dbReference>
<dbReference type="InterPro" id="IPR049874">
    <property type="entry name" value="ROK_cs"/>
</dbReference>
<dbReference type="InterPro" id="IPR000600">
    <property type="entry name" value="ROK"/>
</dbReference>
<dbReference type="EMBL" id="BMJC01000004">
    <property type="protein sequence ID" value="GGB10826.1"/>
    <property type="molecule type" value="Genomic_DNA"/>
</dbReference>
<reference evidence="2" key="1">
    <citation type="journal article" date="2014" name="Int. J. Syst. Evol. Microbiol.">
        <title>Complete genome sequence of Corynebacterium casei LMG S-19264T (=DSM 44701T), isolated from a smear-ripened cheese.</title>
        <authorList>
            <consortium name="US DOE Joint Genome Institute (JGI-PGF)"/>
            <person name="Walter F."/>
            <person name="Albersmeier A."/>
            <person name="Kalinowski J."/>
            <person name="Ruckert C."/>
        </authorList>
    </citation>
    <scope>NUCLEOTIDE SEQUENCE</scope>
    <source>
        <strain evidence="2">CGMCC 1.15448</strain>
    </source>
</reference>
<keyword evidence="3" id="KW-1185">Reference proteome</keyword>
<name>A0A8J2UFG5_9BACT</name>
<evidence type="ECO:0000313" key="3">
    <source>
        <dbReference type="Proteomes" id="UP000607559"/>
    </source>
</evidence>
<dbReference type="Proteomes" id="UP000607559">
    <property type="component" value="Unassembled WGS sequence"/>
</dbReference>
<dbReference type="PANTHER" id="PTHR18964">
    <property type="entry name" value="ROK (REPRESSOR, ORF, KINASE) FAMILY"/>
    <property type="match status" value="1"/>
</dbReference>